<organism evidence="2">
    <name type="scientific">Siphoviridae sp. ctwQT14</name>
    <dbReference type="NCBI Taxonomy" id="2827971"/>
    <lineage>
        <taxon>Viruses</taxon>
        <taxon>Duplodnaviria</taxon>
        <taxon>Heunggongvirae</taxon>
        <taxon>Uroviricota</taxon>
        <taxon>Caudoviricetes</taxon>
    </lineage>
</organism>
<accession>A0A8S5TJV1</accession>
<evidence type="ECO:0000313" key="2">
    <source>
        <dbReference type="EMBL" id="DAF63574.1"/>
    </source>
</evidence>
<reference evidence="2" key="1">
    <citation type="journal article" date="2021" name="Proc. Natl. Acad. Sci. U.S.A.">
        <title>A Catalog of Tens of Thousands of Viruses from Human Metagenomes Reveals Hidden Associations with Chronic Diseases.</title>
        <authorList>
            <person name="Tisza M.J."/>
            <person name="Buck C.B."/>
        </authorList>
    </citation>
    <scope>NUCLEOTIDE SEQUENCE</scope>
    <source>
        <strain evidence="2">CtwQT14</strain>
    </source>
</reference>
<name>A0A8S5TJV1_9CAUD</name>
<keyword evidence="1" id="KW-0472">Membrane</keyword>
<dbReference type="EMBL" id="BK032842">
    <property type="protein sequence ID" value="DAF63574.1"/>
    <property type="molecule type" value="Genomic_DNA"/>
</dbReference>
<feature type="transmembrane region" description="Helical" evidence="1">
    <location>
        <begin position="16"/>
        <end position="38"/>
    </location>
</feature>
<sequence>MGTIFCMWIKKYVTSFYVHVTITYIITSLTNNFAILIVT</sequence>
<keyword evidence="1" id="KW-0812">Transmembrane</keyword>
<protein>
    <submittedName>
        <fullName evidence="2">Uncharacterized protein</fullName>
    </submittedName>
</protein>
<proteinExistence type="predicted"/>
<evidence type="ECO:0000256" key="1">
    <source>
        <dbReference type="SAM" id="Phobius"/>
    </source>
</evidence>
<keyword evidence="1" id="KW-1133">Transmembrane helix</keyword>